<dbReference type="Gene3D" id="3.40.30.10">
    <property type="entry name" value="Glutaredoxin"/>
    <property type="match status" value="1"/>
</dbReference>
<dbReference type="AlphaFoldDB" id="A0A2S0P8A0"/>
<dbReference type="EMBL" id="CP028519">
    <property type="protein sequence ID" value="AVY93586.1"/>
    <property type="molecule type" value="Genomic_DNA"/>
</dbReference>
<gene>
    <name evidence="3" type="ORF">DAI18_05650</name>
</gene>
<dbReference type="InterPro" id="IPR050553">
    <property type="entry name" value="Thioredoxin_ResA/DsbE_sf"/>
</dbReference>
<evidence type="ECO:0000313" key="4">
    <source>
        <dbReference type="Proteomes" id="UP000244173"/>
    </source>
</evidence>
<proteinExistence type="predicted"/>
<dbReference type="Pfam" id="PF08534">
    <property type="entry name" value="Redoxin"/>
    <property type="match status" value="1"/>
</dbReference>
<name>A0A2S0P8A0_9NEIS</name>
<dbReference type="InterPro" id="IPR036249">
    <property type="entry name" value="Thioredoxin-like_sf"/>
</dbReference>
<organism evidence="3 4">
    <name type="scientific">Microvirgula aerodenitrificans</name>
    <dbReference type="NCBI Taxonomy" id="57480"/>
    <lineage>
        <taxon>Bacteria</taxon>
        <taxon>Pseudomonadati</taxon>
        <taxon>Pseudomonadota</taxon>
        <taxon>Betaproteobacteria</taxon>
        <taxon>Neisseriales</taxon>
        <taxon>Aquaspirillaceae</taxon>
        <taxon>Microvirgula</taxon>
    </lineage>
</organism>
<protein>
    <submittedName>
        <fullName evidence="3">Thioredoxin</fullName>
    </submittedName>
</protein>
<sequence>MKKVIAIALVLAVVAVAGYALTSRDPAPSVTYTSMDARKMTTDSLKGKVVLVNFWATSCPGCVKEMTEFRQIYQQLAPQGKYETLAVAMNYDPPNYVQTFVTENKLPFPIVLDSDGKLAEAWGGIQLVPSTFLVGKDGQVIKRYLGEPDFRELRQLIDQAIAA</sequence>
<evidence type="ECO:0000313" key="3">
    <source>
        <dbReference type="EMBL" id="AVY93586.1"/>
    </source>
</evidence>
<dbReference type="InterPro" id="IPR013740">
    <property type="entry name" value="Redoxin"/>
</dbReference>
<dbReference type="KEGG" id="maer:DAI18_05650"/>
<dbReference type="SUPFAM" id="SSF52833">
    <property type="entry name" value="Thioredoxin-like"/>
    <property type="match status" value="1"/>
</dbReference>
<dbReference type="RefSeq" id="WP_107888898.1">
    <property type="nucleotide sequence ID" value="NZ_CP028519.1"/>
</dbReference>
<evidence type="ECO:0000256" key="1">
    <source>
        <dbReference type="SAM" id="SignalP"/>
    </source>
</evidence>
<feature type="signal peptide" evidence="1">
    <location>
        <begin position="1"/>
        <end position="22"/>
    </location>
</feature>
<dbReference type="PANTHER" id="PTHR42852:SF18">
    <property type="entry name" value="CHROMOSOME UNDETERMINED SCAFFOLD_47, WHOLE GENOME SHOTGUN SEQUENCE"/>
    <property type="match status" value="1"/>
</dbReference>
<dbReference type="Proteomes" id="UP000244173">
    <property type="component" value="Chromosome"/>
</dbReference>
<dbReference type="GO" id="GO:0016491">
    <property type="term" value="F:oxidoreductase activity"/>
    <property type="evidence" value="ECO:0007669"/>
    <property type="project" value="InterPro"/>
</dbReference>
<feature type="chain" id="PRO_5015515408" evidence="1">
    <location>
        <begin position="23"/>
        <end position="163"/>
    </location>
</feature>
<dbReference type="PANTHER" id="PTHR42852">
    <property type="entry name" value="THIOL:DISULFIDE INTERCHANGE PROTEIN DSBE"/>
    <property type="match status" value="1"/>
</dbReference>
<accession>A0A2S0P8A0</accession>
<dbReference type="STRING" id="1122240.GCA_000620105_01185"/>
<dbReference type="CDD" id="cd02966">
    <property type="entry name" value="TlpA_like_family"/>
    <property type="match status" value="1"/>
</dbReference>
<dbReference type="OrthoDB" id="9811352at2"/>
<reference evidence="3 4" key="1">
    <citation type="submission" date="2018-04" db="EMBL/GenBank/DDBJ databases">
        <title>Denitrifier Microvirgula.</title>
        <authorList>
            <person name="Anderson E."/>
            <person name="Jang J."/>
            <person name="Ishii S."/>
        </authorList>
    </citation>
    <scope>NUCLEOTIDE SEQUENCE [LARGE SCALE GENOMIC DNA]</scope>
    <source>
        <strain evidence="3 4">BE2.4</strain>
    </source>
</reference>
<keyword evidence="1" id="KW-0732">Signal</keyword>
<evidence type="ECO:0000259" key="2">
    <source>
        <dbReference type="PROSITE" id="PS51352"/>
    </source>
</evidence>
<keyword evidence="4" id="KW-1185">Reference proteome</keyword>
<dbReference type="InterPro" id="IPR013766">
    <property type="entry name" value="Thioredoxin_domain"/>
</dbReference>
<feature type="domain" description="Thioredoxin" evidence="2">
    <location>
        <begin position="21"/>
        <end position="162"/>
    </location>
</feature>
<dbReference type="PROSITE" id="PS51352">
    <property type="entry name" value="THIOREDOXIN_2"/>
    <property type="match status" value="1"/>
</dbReference>